<dbReference type="PROSITE" id="PS51450">
    <property type="entry name" value="LRR"/>
    <property type="match status" value="1"/>
</dbReference>
<dbReference type="Pfam" id="PF01129">
    <property type="entry name" value="ART"/>
    <property type="match status" value="1"/>
</dbReference>
<comment type="similarity">
    <text evidence="1 6">Belongs to the Arg-specific ADP-ribosyltransferase family.</text>
</comment>
<dbReference type="Gene3D" id="3.90.176.10">
    <property type="entry name" value="Toxin ADP-ribosyltransferase, Chain A, domain 1"/>
    <property type="match status" value="1"/>
</dbReference>
<dbReference type="GO" id="GO:0016779">
    <property type="term" value="F:nucleotidyltransferase activity"/>
    <property type="evidence" value="ECO:0007669"/>
    <property type="project" value="UniProtKB-KW"/>
</dbReference>
<name>A0A813YW82_ADIRI</name>
<dbReference type="PANTHER" id="PTHR24114:SF2">
    <property type="entry name" value="F-BOX DOMAIN-CONTAINING PROTEIN-RELATED"/>
    <property type="match status" value="1"/>
</dbReference>
<dbReference type="Proteomes" id="UP000663828">
    <property type="component" value="Unassembled WGS sequence"/>
</dbReference>
<dbReference type="EMBL" id="CAJNOR010000355">
    <property type="protein sequence ID" value="CAF0889599.1"/>
    <property type="molecule type" value="Genomic_DNA"/>
</dbReference>
<keyword evidence="6" id="KW-0520">NAD</keyword>
<organism evidence="8 9">
    <name type="scientific">Adineta ricciae</name>
    <name type="common">Rotifer</name>
    <dbReference type="NCBI Taxonomy" id="249248"/>
    <lineage>
        <taxon>Eukaryota</taxon>
        <taxon>Metazoa</taxon>
        <taxon>Spiralia</taxon>
        <taxon>Gnathifera</taxon>
        <taxon>Rotifera</taxon>
        <taxon>Eurotatoria</taxon>
        <taxon>Bdelloidea</taxon>
        <taxon>Adinetida</taxon>
        <taxon>Adinetidae</taxon>
        <taxon>Adineta</taxon>
    </lineage>
</organism>
<protein>
    <recommendedName>
        <fullName evidence="6">NAD(P)(+)--arginine ADP-ribosyltransferase</fullName>
        <ecNumber evidence="6">2.4.2.31</ecNumber>
    </recommendedName>
    <alternativeName>
        <fullName evidence="6">Mono(ADP-ribosyl)transferase</fullName>
    </alternativeName>
</protein>
<dbReference type="GO" id="GO:0106274">
    <property type="term" value="F:NAD+-protein-arginine ADP-ribosyltransferase activity"/>
    <property type="evidence" value="ECO:0007669"/>
    <property type="project" value="UniProtKB-EC"/>
</dbReference>
<dbReference type="SMART" id="SM00368">
    <property type="entry name" value="LRR_RI"/>
    <property type="match status" value="7"/>
</dbReference>
<dbReference type="PANTHER" id="PTHR24114">
    <property type="entry name" value="LEUCINE RICH REPEAT FAMILY PROTEIN"/>
    <property type="match status" value="1"/>
</dbReference>
<evidence type="ECO:0000256" key="4">
    <source>
        <dbReference type="ARBA" id="ARBA00022695"/>
    </source>
</evidence>
<dbReference type="Pfam" id="PF13516">
    <property type="entry name" value="LRR_6"/>
    <property type="match status" value="5"/>
</dbReference>
<evidence type="ECO:0000256" key="6">
    <source>
        <dbReference type="RuleBase" id="RU361228"/>
    </source>
</evidence>
<keyword evidence="9" id="KW-1185">Reference proteome</keyword>
<accession>A0A813YW82</accession>
<proteinExistence type="inferred from homology"/>
<reference evidence="8" key="1">
    <citation type="submission" date="2021-02" db="EMBL/GenBank/DDBJ databases">
        <authorList>
            <person name="Nowell W R."/>
        </authorList>
    </citation>
    <scope>NUCLEOTIDE SEQUENCE</scope>
</reference>
<evidence type="ECO:0000256" key="2">
    <source>
        <dbReference type="ARBA" id="ARBA00022676"/>
    </source>
</evidence>
<dbReference type="InterPro" id="IPR032675">
    <property type="entry name" value="LRR_dom_sf"/>
</dbReference>
<sequence>MGGSNRKPKPQTYQTFFDYLLSPSGIVEIPIVTLEQAVTPLIPLLPNIRTYVRLAKVKCDNPSDGLTPNESASIMLYTMGWQPYDQCLYMVLNRTIRSKNCAKLQPWLLYLKLFLTALTRLPSSQMTVYRENNFDLGQQYELNEKFVWWDFALCSVSSEQMSLTEAKTRFSVNCRSIKNIHKHTYFPSDSSVLILPGAKFEVVERIQQADDINLITVQEIQSSFLLKTQTFHKKSQTLFQKYCVPKSRSNRLFSMRKPSSASVTFRQVTLRELINAFDDDWINLSEQNINDRDMKFVVQKTIANRRYRRVRLANNHITAQGALALGKSLHNNNILQFLDLRNNSIGDLGMQILLPQIIRSNLKILKLESNGITSEGAQYLAELVRCNRTLTELYLSQNYLGDVGVELLTNALNEDKRAYADHDNKEVLSKPSTLQHLYLGDNGITDIGIGYLANMLKSNRTLTWLWLSNNQITNSGLQILSSVLINDNFTLQWLFLNSNKGIDDGSLDTFALLFKYNLSLKTIYLYDCNLSDAVKQTLHRLTRFKRDFDLEV</sequence>
<evidence type="ECO:0000313" key="8">
    <source>
        <dbReference type="EMBL" id="CAF0889599.1"/>
    </source>
</evidence>
<keyword evidence="4" id="KW-0548">Nucleotidyltransferase</keyword>
<dbReference type="SUPFAM" id="SSF52047">
    <property type="entry name" value="RNI-like"/>
    <property type="match status" value="1"/>
</dbReference>
<evidence type="ECO:0000256" key="3">
    <source>
        <dbReference type="ARBA" id="ARBA00022679"/>
    </source>
</evidence>
<dbReference type="InterPro" id="IPR001611">
    <property type="entry name" value="Leu-rich_rpt"/>
</dbReference>
<dbReference type="AlphaFoldDB" id="A0A813YW82"/>
<evidence type="ECO:0000313" key="7">
    <source>
        <dbReference type="EMBL" id="CAF0739319.1"/>
    </source>
</evidence>
<evidence type="ECO:0000256" key="1">
    <source>
        <dbReference type="ARBA" id="ARBA00009558"/>
    </source>
</evidence>
<dbReference type="InterPro" id="IPR052394">
    <property type="entry name" value="LRR-containing"/>
</dbReference>
<dbReference type="Proteomes" id="UP000663852">
    <property type="component" value="Unassembled WGS sequence"/>
</dbReference>
<comment type="catalytic activity">
    <reaction evidence="5 6">
        <text>L-arginyl-[protein] + NAD(+) = N(omega)-(ADP-D-ribosyl)-L-arginyl-[protein] + nicotinamide + H(+)</text>
        <dbReference type="Rhea" id="RHEA:19149"/>
        <dbReference type="Rhea" id="RHEA-COMP:10532"/>
        <dbReference type="Rhea" id="RHEA-COMP:15087"/>
        <dbReference type="ChEBI" id="CHEBI:15378"/>
        <dbReference type="ChEBI" id="CHEBI:17154"/>
        <dbReference type="ChEBI" id="CHEBI:29965"/>
        <dbReference type="ChEBI" id="CHEBI:57540"/>
        <dbReference type="ChEBI" id="CHEBI:142554"/>
        <dbReference type="EC" id="2.4.2.31"/>
    </reaction>
</comment>
<dbReference type="SUPFAM" id="SSF56399">
    <property type="entry name" value="ADP-ribosylation"/>
    <property type="match status" value="1"/>
</dbReference>
<dbReference type="InterPro" id="IPR000768">
    <property type="entry name" value="ART"/>
</dbReference>
<keyword evidence="6" id="KW-0521">NADP</keyword>
<dbReference type="Gene3D" id="3.80.10.10">
    <property type="entry name" value="Ribonuclease Inhibitor"/>
    <property type="match status" value="2"/>
</dbReference>
<gene>
    <name evidence="7" type="ORF">EDS130_LOCUS1624</name>
    <name evidence="8" type="ORF">XAT740_LOCUS7439</name>
</gene>
<evidence type="ECO:0000313" key="9">
    <source>
        <dbReference type="Proteomes" id="UP000663828"/>
    </source>
</evidence>
<dbReference type="OrthoDB" id="120976at2759"/>
<evidence type="ECO:0000256" key="5">
    <source>
        <dbReference type="ARBA" id="ARBA00047597"/>
    </source>
</evidence>
<keyword evidence="3 6" id="KW-0808">Transferase</keyword>
<dbReference type="EMBL" id="CAJNOJ010000004">
    <property type="protein sequence ID" value="CAF0739319.1"/>
    <property type="molecule type" value="Genomic_DNA"/>
</dbReference>
<dbReference type="EC" id="2.4.2.31" evidence="6"/>
<keyword evidence="2 6" id="KW-0328">Glycosyltransferase</keyword>
<comment type="caution">
    <text evidence="8">The sequence shown here is derived from an EMBL/GenBank/DDBJ whole genome shotgun (WGS) entry which is preliminary data.</text>
</comment>